<keyword evidence="4" id="KW-1185">Reference proteome</keyword>
<dbReference type="SMART" id="SM00849">
    <property type="entry name" value="Lactamase_B"/>
    <property type="match status" value="1"/>
</dbReference>
<keyword evidence="1" id="KW-0812">Transmembrane</keyword>
<feature type="transmembrane region" description="Helical" evidence="1">
    <location>
        <begin position="14"/>
        <end position="35"/>
    </location>
</feature>
<feature type="domain" description="Metallo-beta-lactamase" evidence="2">
    <location>
        <begin position="24"/>
        <end position="186"/>
    </location>
</feature>
<dbReference type="InterPro" id="IPR001279">
    <property type="entry name" value="Metallo-B-lactamas"/>
</dbReference>
<proteinExistence type="predicted"/>
<evidence type="ECO:0000313" key="4">
    <source>
        <dbReference type="Proteomes" id="UP000245998"/>
    </source>
</evidence>
<organism evidence="3 4">
    <name type="scientific">Pueribacillus theae</name>
    <dbReference type="NCBI Taxonomy" id="2171751"/>
    <lineage>
        <taxon>Bacteria</taxon>
        <taxon>Bacillati</taxon>
        <taxon>Bacillota</taxon>
        <taxon>Bacilli</taxon>
        <taxon>Bacillales</taxon>
        <taxon>Bacillaceae</taxon>
        <taxon>Pueribacillus</taxon>
    </lineage>
</organism>
<evidence type="ECO:0000313" key="3">
    <source>
        <dbReference type="EMBL" id="PWA12810.1"/>
    </source>
</evidence>
<protein>
    <recommendedName>
        <fullName evidence="2">Metallo-beta-lactamase domain-containing protein</fullName>
    </recommendedName>
</protein>
<name>A0A2U1K5L8_9BACI</name>
<dbReference type="PANTHER" id="PTHR23131">
    <property type="entry name" value="ENDORIBONUCLEASE LACTB2"/>
    <property type="match status" value="1"/>
</dbReference>
<dbReference type="Proteomes" id="UP000245998">
    <property type="component" value="Unassembled WGS sequence"/>
</dbReference>
<gene>
    <name evidence="3" type="ORF">DCC39_03965</name>
</gene>
<sequence length="259" mass="30490">MKEDFAQQVEVIKLPIHCFLPSMSIFIYFVDGLLIDTGPRFKRKRLSRLFQRLNIEKVAITHLHKDHSGMASWISKNLDVPIYINKTPARRFHVSDRLFSDRFSREAEQYPDKIELEHHTFIPIETPGHTRDHICLYEPNKGWLFTGDLYITPHPKVSLRTESIAHYISSLNRVIQLDFDTVFCAHQGIIRNGRNSLIEKLEYLQEMQFQAVQLYKQGYSERMIAKQLFPKKARLERLSFGTFSSLHFVRSCLRAHTRT</sequence>
<accession>A0A2U1K5L8</accession>
<keyword evidence="1" id="KW-1133">Transmembrane helix</keyword>
<dbReference type="InterPro" id="IPR050662">
    <property type="entry name" value="Sec-metab_biosynth-thioest"/>
</dbReference>
<dbReference type="Gene3D" id="3.60.15.10">
    <property type="entry name" value="Ribonuclease Z/Hydroxyacylglutathione hydrolase-like"/>
    <property type="match status" value="1"/>
</dbReference>
<dbReference type="InterPro" id="IPR036866">
    <property type="entry name" value="RibonucZ/Hydroxyglut_hydro"/>
</dbReference>
<evidence type="ECO:0000259" key="2">
    <source>
        <dbReference type="SMART" id="SM00849"/>
    </source>
</evidence>
<dbReference type="RefSeq" id="WP_116553591.1">
    <property type="nucleotide sequence ID" value="NZ_QCZG01000005.1"/>
</dbReference>
<evidence type="ECO:0000256" key="1">
    <source>
        <dbReference type="SAM" id="Phobius"/>
    </source>
</evidence>
<comment type="caution">
    <text evidence="3">The sequence shown here is derived from an EMBL/GenBank/DDBJ whole genome shotgun (WGS) entry which is preliminary data.</text>
</comment>
<keyword evidence="1" id="KW-0472">Membrane</keyword>
<dbReference type="EMBL" id="QCZG01000005">
    <property type="protein sequence ID" value="PWA12810.1"/>
    <property type="molecule type" value="Genomic_DNA"/>
</dbReference>
<dbReference type="Pfam" id="PF00753">
    <property type="entry name" value="Lactamase_B"/>
    <property type="match status" value="1"/>
</dbReference>
<dbReference type="AlphaFoldDB" id="A0A2U1K5L8"/>
<dbReference type="OrthoDB" id="235784at2"/>
<dbReference type="PANTHER" id="PTHR23131:SF4">
    <property type="entry name" value="METALLO-BETA-LACTAMASE SUPERFAMILY POTEIN"/>
    <property type="match status" value="1"/>
</dbReference>
<reference evidence="3 4" key="1">
    <citation type="submission" date="2018-04" db="EMBL/GenBank/DDBJ databases">
        <title>Camelliibacillus theae gen. nov., sp. nov., isolated from Pu'er tea.</title>
        <authorList>
            <person name="Niu L."/>
        </authorList>
    </citation>
    <scope>NUCLEOTIDE SEQUENCE [LARGE SCALE GENOMIC DNA]</scope>
    <source>
        <strain evidence="3 4">T8</strain>
    </source>
</reference>
<dbReference type="SUPFAM" id="SSF56281">
    <property type="entry name" value="Metallo-hydrolase/oxidoreductase"/>
    <property type="match status" value="1"/>
</dbReference>